<feature type="coiled-coil region" evidence="3">
    <location>
        <begin position="37"/>
        <end position="122"/>
    </location>
</feature>
<reference evidence="4 5" key="1">
    <citation type="submission" date="2024-01" db="EMBL/GenBank/DDBJ databases">
        <title>The complete chloroplast genome sequence of Lithospermum erythrorhizon: insights into the phylogenetic relationship among Boraginaceae species and the maternal lineages of purple gromwells.</title>
        <authorList>
            <person name="Okada T."/>
            <person name="Watanabe K."/>
        </authorList>
    </citation>
    <scope>NUCLEOTIDE SEQUENCE [LARGE SCALE GENOMIC DNA]</scope>
</reference>
<sequence length="127" mass="14870">MEAADIRFSEEQNRRAVEMRNAHELVEQIKSISIIRENELETKLKNSKTEMEIMKADLMDKQSDLEGIREENPFLNTRLSGVISGQAQYELEIELQNSISDIENLKENLMDKETQLRNLSKENEMLR</sequence>
<name>A0AAV3QUV7_LITER</name>
<dbReference type="InterPro" id="IPR029688">
    <property type="entry name" value="ICR"/>
</dbReference>
<dbReference type="PANTHER" id="PTHR34224">
    <property type="entry name" value="INTERACTOR OF CONSTITUTIVE ACTIVE ROPS 2, CHLOROPLASTIC-RELATED"/>
    <property type="match status" value="1"/>
</dbReference>
<evidence type="ECO:0000256" key="1">
    <source>
        <dbReference type="ARBA" id="ARBA00009778"/>
    </source>
</evidence>
<evidence type="ECO:0000313" key="5">
    <source>
        <dbReference type="Proteomes" id="UP001454036"/>
    </source>
</evidence>
<dbReference type="Proteomes" id="UP001454036">
    <property type="component" value="Unassembled WGS sequence"/>
</dbReference>
<dbReference type="PANTHER" id="PTHR34224:SF18">
    <property type="entry name" value="INTERACTOR OF CONSTITUTIVE ACTIVE ROPS 3"/>
    <property type="match status" value="1"/>
</dbReference>
<evidence type="ECO:0000256" key="3">
    <source>
        <dbReference type="SAM" id="Coils"/>
    </source>
</evidence>
<dbReference type="EMBL" id="BAABME010023327">
    <property type="protein sequence ID" value="GAA0167804.1"/>
    <property type="molecule type" value="Genomic_DNA"/>
</dbReference>
<comment type="similarity">
    <text evidence="1">Belongs to the ICR family.</text>
</comment>
<evidence type="ECO:0000313" key="4">
    <source>
        <dbReference type="EMBL" id="GAA0167804.1"/>
    </source>
</evidence>
<accession>A0AAV3QUV7</accession>
<keyword evidence="5" id="KW-1185">Reference proteome</keyword>
<keyword evidence="2 3" id="KW-0175">Coiled coil</keyword>
<proteinExistence type="inferred from homology"/>
<comment type="caution">
    <text evidence="4">The sequence shown here is derived from an EMBL/GenBank/DDBJ whole genome shotgun (WGS) entry which is preliminary data.</text>
</comment>
<protein>
    <submittedName>
        <fullName evidence="4">Uncharacterized protein</fullName>
    </submittedName>
</protein>
<organism evidence="4 5">
    <name type="scientific">Lithospermum erythrorhizon</name>
    <name type="common">Purple gromwell</name>
    <name type="synonym">Lithospermum officinale var. erythrorhizon</name>
    <dbReference type="NCBI Taxonomy" id="34254"/>
    <lineage>
        <taxon>Eukaryota</taxon>
        <taxon>Viridiplantae</taxon>
        <taxon>Streptophyta</taxon>
        <taxon>Embryophyta</taxon>
        <taxon>Tracheophyta</taxon>
        <taxon>Spermatophyta</taxon>
        <taxon>Magnoliopsida</taxon>
        <taxon>eudicotyledons</taxon>
        <taxon>Gunneridae</taxon>
        <taxon>Pentapetalae</taxon>
        <taxon>asterids</taxon>
        <taxon>lamiids</taxon>
        <taxon>Boraginales</taxon>
        <taxon>Boraginaceae</taxon>
        <taxon>Boraginoideae</taxon>
        <taxon>Lithospermeae</taxon>
        <taxon>Lithospermum</taxon>
    </lineage>
</organism>
<dbReference type="AlphaFoldDB" id="A0AAV3QUV7"/>
<evidence type="ECO:0000256" key="2">
    <source>
        <dbReference type="ARBA" id="ARBA00023054"/>
    </source>
</evidence>
<gene>
    <name evidence="4" type="ORF">LIER_40452</name>
</gene>